<name>A0A6G1PMY2_CHAAH</name>
<gene>
    <name evidence="17" type="ORF">EXN66_Car007023</name>
</gene>
<dbReference type="SUPFAM" id="SSF56112">
    <property type="entry name" value="Protein kinase-like (PK-like)"/>
    <property type="match status" value="1"/>
</dbReference>
<feature type="binding site" evidence="12">
    <location>
        <position position="155"/>
    </location>
    <ligand>
        <name>ATP</name>
        <dbReference type="ChEBI" id="CHEBI:30616"/>
    </ligand>
</feature>
<comment type="catalytic activity">
    <reaction evidence="10">
        <text>L-seryl-[protein] + ATP = O-phospho-L-seryl-[protein] + ADP + H(+)</text>
        <dbReference type="Rhea" id="RHEA:17989"/>
        <dbReference type="Rhea" id="RHEA-COMP:9863"/>
        <dbReference type="Rhea" id="RHEA-COMP:11604"/>
        <dbReference type="ChEBI" id="CHEBI:15378"/>
        <dbReference type="ChEBI" id="CHEBI:29999"/>
        <dbReference type="ChEBI" id="CHEBI:30616"/>
        <dbReference type="ChEBI" id="CHEBI:83421"/>
        <dbReference type="ChEBI" id="CHEBI:456216"/>
        <dbReference type="EC" id="2.7.11.1"/>
    </reaction>
</comment>
<evidence type="ECO:0000313" key="18">
    <source>
        <dbReference type="Proteomes" id="UP000503349"/>
    </source>
</evidence>
<evidence type="ECO:0000256" key="2">
    <source>
        <dbReference type="ARBA" id="ARBA00012513"/>
    </source>
</evidence>
<feature type="domain" description="Protein kinase" evidence="16">
    <location>
        <begin position="60"/>
        <end position="264"/>
    </location>
</feature>
<feature type="compositionally biased region" description="Basic and acidic residues" evidence="15">
    <location>
        <begin position="1"/>
        <end position="13"/>
    </location>
</feature>
<proteinExistence type="inferred from homology"/>
<evidence type="ECO:0000256" key="1">
    <source>
        <dbReference type="ARBA" id="ARBA00005505"/>
    </source>
</evidence>
<feature type="compositionally biased region" description="Low complexity" evidence="15">
    <location>
        <begin position="28"/>
        <end position="45"/>
    </location>
</feature>
<dbReference type="InterPro" id="IPR051138">
    <property type="entry name" value="PIM_Ser/Thr_kinase"/>
</dbReference>
<dbReference type="EC" id="2.7.11.1" evidence="2"/>
<evidence type="ECO:0000256" key="3">
    <source>
        <dbReference type="ARBA" id="ARBA00022527"/>
    </source>
</evidence>
<dbReference type="GO" id="GO:0005524">
    <property type="term" value="F:ATP binding"/>
    <property type="evidence" value="ECO:0007669"/>
    <property type="project" value="UniProtKB-UniRule"/>
</dbReference>
<evidence type="ECO:0000256" key="5">
    <source>
        <dbReference type="ARBA" id="ARBA00022679"/>
    </source>
</evidence>
<keyword evidence="18" id="KW-1185">Reference proteome</keyword>
<dbReference type="InterPro" id="IPR017348">
    <property type="entry name" value="PIM1/2/3"/>
</dbReference>
<dbReference type="InterPro" id="IPR017441">
    <property type="entry name" value="Protein_kinase_ATP_BS"/>
</dbReference>
<evidence type="ECO:0000256" key="11">
    <source>
        <dbReference type="PIRSR" id="PIRSR037993-1"/>
    </source>
</evidence>
<dbReference type="PROSITE" id="PS00107">
    <property type="entry name" value="PROTEIN_KINASE_ATP"/>
    <property type="match status" value="1"/>
</dbReference>
<dbReference type="Proteomes" id="UP000503349">
    <property type="component" value="Chromosome 6"/>
</dbReference>
<dbReference type="PANTHER" id="PTHR22984:SF11">
    <property type="entry name" value="AURORA KINASE-RELATED"/>
    <property type="match status" value="1"/>
</dbReference>
<evidence type="ECO:0000256" key="15">
    <source>
        <dbReference type="SAM" id="MobiDB-lite"/>
    </source>
</evidence>
<dbReference type="SMART" id="SM00220">
    <property type="entry name" value="S_TKc"/>
    <property type="match status" value="1"/>
</dbReference>
<feature type="binding site" evidence="12 13">
    <location>
        <position position="89"/>
    </location>
    <ligand>
        <name>ATP</name>
        <dbReference type="ChEBI" id="CHEBI:30616"/>
    </ligand>
</feature>
<evidence type="ECO:0000256" key="4">
    <source>
        <dbReference type="ARBA" id="ARBA00022553"/>
    </source>
</evidence>
<dbReference type="AlphaFoldDB" id="A0A6G1PMY2"/>
<dbReference type="GO" id="GO:0005737">
    <property type="term" value="C:cytoplasm"/>
    <property type="evidence" value="ECO:0007669"/>
    <property type="project" value="TreeGrafter"/>
</dbReference>
<feature type="region of interest" description="Disordered" evidence="15">
    <location>
        <begin position="1"/>
        <end position="45"/>
    </location>
</feature>
<comment type="similarity">
    <text evidence="1">Belongs to the protein kinase superfamily. CAMK Ser/Thr protein kinase family. PIM subfamily.</text>
</comment>
<dbReference type="Gene3D" id="3.30.200.20">
    <property type="entry name" value="Phosphorylase Kinase, domain 1"/>
    <property type="match status" value="1"/>
</dbReference>
<dbReference type="Pfam" id="PF00069">
    <property type="entry name" value="Pkinase"/>
    <property type="match status" value="1"/>
</dbReference>
<evidence type="ECO:0000256" key="8">
    <source>
        <dbReference type="ARBA" id="ARBA00022840"/>
    </source>
</evidence>
<dbReference type="InterPro" id="IPR008271">
    <property type="entry name" value="Ser/Thr_kinase_AS"/>
</dbReference>
<evidence type="ECO:0000256" key="12">
    <source>
        <dbReference type="PIRSR" id="PIRSR037993-2"/>
    </source>
</evidence>
<keyword evidence="4" id="KW-0597">Phosphoprotein</keyword>
<dbReference type="PIRSF" id="PIRSF037993">
    <property type="entry name" value="STPK_Pim-1"/>
    <property type="match status" value="1"/>
</dbReference>
<evidence type="ECO:0000256" key="10">
    <source>
        <dbReference type="ARBA" id="ARBA00048679"/>
    </source>
</evidence>
<comment type="catalytic activity">
    <reaction evidence="9">
        <text>L-threonyl-[protein] + ATP = O-phospho-L-threonyl-[protein] + ADP + H(+)</text>
        <dbReference type="Rhea" id="RHEA:46608"/>
        <dbReference type="Rhea" id="RHEA-COMP:11060"/>
        <dbReference type="Rhea" id="RHEA-COMP:11605"/>
        <dbReference type="ChEBI" id="CHEBI:15378"/>
        <dbReference type="ChEBI" id="CHEBI:30013"/>
        <dbReference type="ChEBI" id="CHEBI:30616"/>
        <dbReference type="ChEBI" id="CHEBI:61977"/>
        <dbReference type="ChEBI" id="CHEBI:456216"/>
        <dbReference type="EC" id="2.7.11.1"/>
    </reaction>
</comment>
<keyword evidence="5" id="KW-0808">Transferase</keyword>
<organism evidence="17 18">
    <name type="scientific">Channa argus</name>
    <name type="common">Northern snakehead</name>
    <name type="synonym">Ophicephalus argus</name>
    <dbReference type="NCBI Taxonomy" id="215402"/>
    <lineage>
        <taxon>Eukaryota</taxon>
        <taxon>Metazoa</taxon>
        <taxon>Chordata</taxon>
        <taxon>Craniata</taxon>
        <taxon>Vertebrata</taxon>
        <taxon>Euteleostomi</taxon>
        <taxon>Actinopterygii</taxon>
        <taxon>Neopterygii</taxon>
        <taxon>Teleostei</taxon>
        <taxon>Neoteleostei</taxon>
        <taxon>Acanthomorphata</taxon>
        <taxon>Anabantaria</taxon>
        <taxon>Anabantiformes</taxon>
        <taxon>Channoidei</taxon>
        <taxon>Channidae</taxon>
        <taxon>Channa</taxon>
    </lineage>
</organism>
<evidence type="ECO:0000256" key="7">
    <source>
        <dbReference type="ARBA" id="ARBA00022777"/>
    </source>
</evidence>
<dbReference type="InterPro" id="IPR000719">
    <property type="entry name" value="Prot_kinase_dom"/>
</dbReference>
<evidence type="ECO:0000313" key="17">
    <source>
        <dbReference type="EMBL" id="KAF3691348.1"/>
    </source>
</evidence>
<evidence type="ECO:0000256" key="9">
    <source>
        <dbReference type="ARBA" id="ARBA00047899"/>
    </source>
</evidence>
<evidence type="ECO:0000259" key="16">
    <source>
        <dbReference type="PROSITE" id="PS50011"/>
    </source>
</evidence>
<protein>
    <recommendedName>
        <fullName evidence="2">non-specific serine/threonine protein kinase</fullName>
        <ecNumber evidence="2">2.7.11.1</ecNumber>
    </recommendedName>
</protein>
<keyword evidence="6 13" id="KW-0547">Nucleotide-binding</keyword>
<dbReference type="PANTHER" id="PTHR22984">
    <property type="entry name" value="SERINE/THREONINE-PROTEIN KINASE PIM"/>
    <property type="match status" value="1"/>
</dbReference>
<dbReference type="PROSITE" id="PS50011">
    <property type="entry name" value="PROTEIN_KINASE_DOM"/>
    <property type="match status" value="1"/>
</dbReference>
<evidence type="ECO:0000256" key="6">
    <source>
        <dbReference type="ARBA" id="ARBA00022741"/>
    </source>
</evidence>
<dbReference type="EMBL" id="CM015717">
    <property type="protein sequence ID" value="KAF3691348.1"/>
    <property type="molecule type" value="Genomic_DNA"/>
</dbReference>
<dbReference type="Gene3D" id="1.10.510.10">
    <property type="entry name" value="Transferase(Phosphotransferase) domain 1"/>
    <property type="match status" value="1"/>
</dbReference>
<keyword evidence="8 12" id="KW-0067">ATP-binding</keyword>
<sequence length="264" mass="29247">MGQKSEKTDEQRKKSSKTINATKDLSHKTTTTTSSSDKPSPSSSVTIAPLVSKDDFVAKYTQNKLLGRGGFGSVYEGYRKDDNLPVAIKHIPQTHIKRTAMSLNGKHAMVPVEVALLLKVKPAAAETSAVVALLDWCDLPNELILVLERPVPCMDLVKFMVTRGYILQEHEAKVITKQLVDTLIEVHSKGVFHRDIKLDNILIETSSNVPRVWLIDFGSGTVLADGGYTTEEECQNFLLSCLFKKPGSRPSLETLKNHSWLMTL</sequence>
<dbReference type="FunFam" id="3.30.200.20:FF:000475">
    <property type="entry name" value="Serine/threonine-protein kinase"/>
    <property type="match status" value="1"/>
</dbReference>
<keyword evidence="3 14" id="KW-0723">Serine/threonine-protein kinase</keyword>
<evidence type="ECO:0000256" key="14">
    <source>
        <dbReference type="RuleBase" id="RU000304"/>
    </source>
</evidence>
<dbReference type="GO" id="GO:0043066">
    <property type="term" value="P:negative regulation of apoptotic process"/>
    <property type="evidence" value="ECO:0007669"/>
    <property type="project" value="InterPro"/>
</dbReference>
<dbReference type="GO" id="GO:0004674">
    <property type="term" value="F:protein serine/threonine kinase activity"/>
    <property type="evidence" value="ECO:0007669"/>
    <property type="project" value="UniProtKB-KW"/>
</dbReference>
<feature type="binding site" evidence="12">
    <location>
        <begin position="66"/>
        <end position="74"/>
    </location>
    <ligand>
        <name>ATP</name>
        <dbReference type="ChEBI" id="CHEBI:30616"/>
    </ligand>
</feature>
<keyword evidence="7 17" id="KW-0418">Kinase</keyword>
<dbReference type="PROSITE" id="PS00108">
    <property type="entry name" value="PROTEIN_KINASE_ST"/>
    <property type="match status" value="1"/>
</dbReference>
<dbReference type="InterPro" id="IPR011009">
    <property type="entry name" value="Kinase-like_dom_sf"/>
</dbReference>
<dbReference type="GO" id="GO:0007346">
    <property type="term" value="P:regulation of mitotic cell cycle"/>
    <property type="evidence" value="ECO:0007669"/>
    <property type="project" value="TreeGrafter"/>
</dbReference>
<evidence type="ECO:0000256" key="13">
    <source>
        <dbReference type="PROSITE-ProRule" id="PRU10141"/>
    </source>
</evidence>
<reference evidence="18" key="2">
    <citation type="submission" date="2019-02" db="EMBL/GenBank/DDBJ databases">
        <title>Opniocepnalus argus Var Kimnra genome.</title>
        <authorList>
            <person name="Zhou C."/>
            <person name="Xiao S."/>
        </authorList>
    </citation>
    <scope>NUCLEOTIDE SEQUENCE [LARGE SCALE GENOMIC DNA]</scope>
</reference>
<feature type="active site" description="Proton acceptor" evidence="11">
    <location>
        <position position="195"/>
    </location>
</feature>
<feature type="binding site" evidence="12">
    <location>
        <position position="148"/>
    </location>
    <ligand>
        <name>ATP</name>
        <dbReference type="ChEBI" id="CHEBI:30616"/>
    </ligand>
</feature>
<accession>A0A6G1PMY2</accession>
<reference evidence="17 18" key="1">
    <citation type="submission" date="2019-02" db="EMBL/GenBank/DDBJ databases">
        <title>Opniocepnalus argus genome.</title>
        <authorList>
            <person name="Zhou C."/>
            <person name="Xiao S."/>
        </authorList>
    </citation>
    <scope>NUCLEOTIDE SEQUENCE [LARGE SCALE GENOMIC DNA]</scope>
    <source>
        <strain evidence="17">OARG1902GOOAL</strain>
        <tissue evidence="17">Muscle</tissue>
    </source>
</reference>